<keyword evidence="1" id="KW-0378">Hydrolase</keyword>
<name>A0A8S3ZUJ7_9EUPU</name>
<evidence type="ECO:0000256" key="2">
    <source>
        <dbReference type="SAM" id="SignalP"/>
    </source>
</evidence>
<dbReference type="SUPFAM" id="SSF52266">
    <property type="entry name" value="SGNH hydrolase"/>
    <property type="match status" value="1"/>
</dbReference>
<evidence type="ECO:0000259" key="3">
    <source>
        <dbReference type="Pfam" id="PF03629"/>
    </source>
</evidence>
<keyword evidence="5" id="KW-1185">Reference proteome</keyword>
<dbReference type="OrthoDB" id="42638at2759"/>
<dbReference type="InterPro" id="IPR005181">
    <property type="entry name" value="SASA"/>
</dbReference>
<feature type="domain" description="Sialate O-acetylesterase" evidence="3">
    <location>
        <begin position="145"/>
        <end position="342"/>
    </location>
</feature>
<dbReference type="InterPro" id="IPR036514">
    <property type="entry name" value="SGNH_hydro_sf"/>
</dbReference>
<comment type="caution">
    <text evidence="4">The sequence shown here is derived from an EMBL/GenBank/DDBJ whole genome shotgun (WGS) entry which is preliminary data.</text>
</comment>
<proteinExistence type="predicted"/>
<dbReference type="GO" id="GO:0005975">
    <property type="term" value="P:carbohydrate metabolic process"/>
    <property type="evidence" value="ECO:0007669"/>
    <property type="project" value="TreeGrafter"/>
</dbReference>
<dbReference type="PANTHER" id="PTHR22901">
    <property type="entry name" value="SIALATE O-ACETYLESTERASE"/>
    <property type="match status" value="1"/>
</dbReference>
<dbReference type="Pfam" id="PF03629">
    <property type="entry name" value="SASA"/>
    <property type="match status" value="1"/>
</dbReference>
<dbReference type="Gene3D" id="3.40.50.1110">
    <property type="entry name" value="SGNH hydrolase"/>
    <property type="match status" value="1"/>
</dbReference>
<feature type="signal peptide" evidence="2">
    <location>
        <begin position="1"/>
        <end position="23"/>
    </location>
</feature>
<dbReference type="InterPro" id="IPR039329">
    <property type="entry name" value="SIAE"/>
</dbReference>
<dbReference type="AlphaFoldDB" id="A0A8S3ZUJ7"/>
<evidence type="ECO:0000313" key="4">
    <source>
        <dbReference type="EMBL" id="CAG5130231.1"/>
    </source>
</evidence>
<dbReference type="GO" id="GO:0001681">
    <property type="term" value="F:sialate O-acetylesterase activity"/>
    <property type="evidence" value="ECO:0007669"/>
    <property type="project" value="InterPro"/>
</dbReference>
<dbReference type="Proteomes" id="UP000678393">
    <property type="component" value="Unassembled WGS sequence"/>
</dbReference>
<accession>A0A8S3ZUJ7</accession>
<protein>
    <recommendedName>
        <fullName evidence="3">Sialate O-acetylesterase domain-containing protein</fullName>
    </recommendedName>
</protein>
<organism evidence="4 5">
    <name type="scientific">Candidula unifasciata</name>
    <dbReference type="NCBI Taxonomy" id="100452"/>
    <lineage>
        <taxon>Eukaryota</taxon>
        <taxon>Metazoa</taxon>
        <taxon>Spiralia</taxon>
        <taxon>Lophotrochozoa</taxon>
        <taxon>Mollusca</taxon>
        <taxon>Gastropoda</taxon>
        <taxon>Heterobranchia</taxon>
        <taxon>Euthyneura</taxon>
        <taxon>Panpulmonata</taxon>
        <taxon>Eupulmonata</taxon>
        <taxon>Stylommatophora</taxon>
        <taxon>Helicina</taxon>
        <taxon>Helicoidea</taxon>
        <taxon>Geomitridae</taxon>
        <taxon>Candidula</taxon>
    </lineage>
</organism>
<dbReference type="EMBL" id="CAJHNH020003902">
    <property type="protein sequence ID" value="CAG5130231.1"/>
    <property type="molecule type" value="Genomic_DNA"/>
</dbReference>
<evidence type="ECO:0000256" key="1">
    <source>
        <dbReference type="ARBA" id="ARBA00022801"/>
    </source>
</evidence>
<keyword evidence="2" id="KW-0732">Signal</keyword>
<dbReference type="PANTHER" id="PTHR22901:SF0">
    <property type="entry name" value="SIALATE O-ACETYLESTERASE"/>
    <property type="match status" value="1"/>
</dbReference>
<feature type="chain" id="PRO_5035750193" description="Sialate O-acetylesterase domain-containing protein" evidence="2">
    <location>
        <begin position="24"/>
        <end position="557"/>
    </location>
</feature>
<sequence>MTQTSFRILILAAAVLLIQTVWARSAHHELLKEKEKSIYKEEKIEEAEAVTFTFAKHFQNHLVLQREPARANIYGFSPNVGETVNAQLVTPTRTYTYSTTVEKSSDASVGIWTVELDPQNADTPANISVTSKGITLTLTDVIFGDVWICSGQSNMQFPVNHMDDAAAEKADVNYPNIRLFTVTDKLSTVPLDDLIEVQQGWTRPSSGAVGGFSAVCWVFGKNIHKTLGHAVGLVHSSWGGTPAEAWSSPVALAKCGNLVRKPDKYADYDEEYMNQLAKVMKLEDQNSNSVLWNAMIHPFLKTSIKGAIWYQGEADASGVKMQHYNCTFPTMISDWRLNFHQASNSQTNPSFPFGFVQLAPNANAPSLTSGFPDIRWHQTADYGYVPNQKMSDTFMAVAMDLPDFNSPYGSIHPRDKKDVGDRLALSGLAVAYGLPEVFQGPYPSKGEVTAGGFKITYGSSASLEIKSVSGFELLCSARWAVANITSHDEVSITLQNVCSASESIKGVRYAWRESPCSFKACAVYGKVNSLPAPPFILTVTSDTKGHSYIDFHAPAHN</sequence>
<gene>
    <name evidence="4" type="ORF">CUNI_LOCUS15789</name>
</gene>
<evidence type="ECO:0000313" key="5">
    <source>
        <dbReference type="Proteomes" id="UP000678393"/>
    </source>
</evidence>
<reference evidence="4" key="1">
    <citation type="submission" date="2021-04" db="EMBL/GenBank/DDBJ databases">
        <authorList>
            <consortium name="Molecular Ecology Group"/>
        </authorList>
    </citation>
    <scope>NUCLEOTIDE SEQUENCE</scope>
</reference>